<sequence>MLRPVYREATHRAGGLVTDDGIRWIAGAFDTYCLTFARGLDVGELVRRMGGDAGAIREGLSADDAMDWAFEKGPVARLGTCGGWAFALEHGSDEGMDRGTLRAVSRGTEAVVYLNAGVPPRWFLHAEDGRLVADFEPGVEAAQLGGEDPGRLVPAMQQVGLFLPDGTSAPDADGEDEILEMGERHFGLTLPRDTVEHGTLAAVSFAPF</sequence>
<protein>
    <submittedName>
        <fullName evidence="1">Uncharacterized protein</fullName>
    </submittedName>
</protein>
<dbReference type="InterPro" id="IPR045592">
    <property type="entry name" value="DUF6461"/>
</dbReference>
<gene>
    <name evidence="1" type="ORF">SAMN05216252_10276</name>
</gene>
<proteinExistence type="predicted"/>
<dbReference type="EMBL" id="FZOF01000002">
    <property type="protein sequence ID" value="SNR97344.1"/>
    <property type="molecule type" value="Genomic_DNA"/>
</dbReference>
<evidence type="ECO:0000313" key="2">
    <source>
        <dbReference type="Proteomes" id="UP000198280"/>
    </source>
</evidence>
<dbReference type="AlphaFoldDB" id="A0A239AQL5"/>
<accession>A0A239AQL5</accession>
<dbReference type="Proteomes" id="UP000198280">
    <property type="component" value="Unassembled WGS sequence"/>
</dbReference>
<reference evidence="1 2" key="1">
    <citation type="submission" date="2017-06" db="EMBL/GenBank/DDBJ databases">
        <authorList>
            <person name="Kim H.J."/>
            <person name="Triplett B.A."/>
        </authorList>
    </citation>
    <scope>NUCLEOTIDE SEQUENCE [LARGE SCALE GENOMIC DNA]</scope>
    <source>
        <strain evidence="1 2">CGMCC 4.1858</strain>
    </source>
</reference>
<keyword evidence="2" id="KW-1185">Reference proteome</keyword>
<dbReference type="Pfam" id="PF20062">
    <property type="entry name" value="DUF6461"/>
    <property type="match status" value="1"/>
</dbReference>
<name>A0A239AQL5_9ACTN</name>
<evidence type="ECO:0000313" key="1">
    <source>
        <dbReference type="EMBL" id="SNR97344.1"/>
    </source>
</evidence>
<organism evidence="1 2">
    <name type="scientific">Actinacidiphila glaucinigra</name>
    <dbReference type="NCBI Taxonomy" id="235986"/>
    <lineage>
        <taxon>Bacteria</taxon>
        <taxon>Bacillati</taxon>
        <taxon>Actinomycetota</taxon>
        <taxon>Actinomycetes</taxon>
        <taxon>Kitasatosporales</taxon>
        <taxon>Streptomycetaceae</taxon>
        <taxon>Actinacidiphila</taxon>
    </lineage>
</organism>